<dbReference type="SUPFAM" id="SSF54695">
    <property type="entry name" value="POZ domain"/>
    <property type="match status" value="1"/>
</dbReference>
<dbReference type="AlphaFoldDB" id="A0A7E4V4Q6"/>
<dbReference type="SMART" id="SM00225">
    <property type="entry name" value="BTB"/>
    <property type="match status" value="1"/>
</dbReference>
<dbReference type="InterPro" id="IPR044714">
    <property type="entry name" value="AtSIBP1-like"/>
</dbReference>
<dbReference type="Proteomes" id="UP000492821">
    <property type="component" value="Unassembled WGS sequence"/>
</dbReference>
<protein>
    <submittedName>
        <fullName evidence="3">BTB domain-containing protein</fullName>
    </submittedName>
</protein>
<dbReference type="InterPro" id="IPR000210">
    <property type="entry name" value="BTB/POZ_dom"/>
</dbReference>
<dbReference type="CDD" id="cd18186">
    <property type="entry name" value="BTB_POZ_ZBTB_KLHL-like"/>
    <property type="match status" value="1"/>
</dbReference>
<dbReference type="PROSITE" id="PS50097">
    <property type="entry name" value="BTB"/>
    <property type="match status" value="1"/>
</dbReference>
<dbReference type="Gene3D" id="3.30.710.10">
    <property type="entry name" value="Potassium Channel Kv1.1, Chain A"/>
    <property type="match status" value="1"/>
</dbReference>
<dbReference type="PANTHER" id="PTHR46672">
    <property type="entry name" value="OS08G0495500 PROTEIN-RELATED"/>
    <property type="match status" value="1"/>
</dbReference>
<evidence type="ECO:0000313" key="3">
    <source>
        <dbReference type="WBParaSite" id="Pan_g16034.t1"/>
    </source>
</evidence>
<dbReference type="PANTHER" id="PTHR46672:SF8">
    <property type="entry name" value="BTB DOMAIN-CONTAINING PROTEIN"/>
    <property type="match status" value="1"/>
</dbReference>
<dbReference type="InterPro" id="IPR011333">
    <property type="entry name" value="SKP1/BTB/POZ_sf"/>
</dbReference>
<reference evidence="3" key="2">
    <citation type="submission" date="2020-10" db="UniProtKB">
        <authorList>
            <consortium name="WormBaseParasite"/>
        </authorList>
    </citation>
    <scope>IDENTIFICATION</scope>
</reference>
<proteinExistence type="predicted"/>
<sequence length="247" mass="28783">MEISIETALNQRIVITAFVSVEGTTIERRFTKLLEHRRNITIGELYEHKDLPEHDIRVRCHLVIEDRRFIPPTLKLSLFDVMGDCQNVNSDAEFKVGYVSIPFHRGYFAMLSPVFYAMFNHETEEKRTGIVEIKDMDFTTVHNAVNFCYGHVLEDKTTFELLNVLAFGDKYDIRIITKNLLEWITMALNPFNFCLILNYACTTSNEKLIMTCSKYFLAHIDPIVLTPEFGLLRQDVMCELMQRVIEI</sequence>
<dbReference type="Pfam" id="PF00651">
    <property type="entry name" value="BTB"/>
    <property type="match status" value="1"/>
</dbReference>
<dbReference type="WBParaSite" id="Pan_g16034.t1">
    <property type="protein sequence ID" value="Pan_g16034.t1"/>
    <property type="gene ID" value="Pan_g16034"/>
</dbReference>
<accession>A0A7E4V4Q6</accession>
<keyword evidence="2" id="KW-1185">Reference proteome</keyword>
<feature type="domain" description="BTB" evidence="1">
    <location>
        <begin position="90"/>
        <end position="149"/>
    </location>
</feature>
<evidence type="ECO:0000259" key="1">
    <source>
        <dbReference type="PROSITE" id="PS50097"/>
    </source>
</evidence>
<dbReference type="CDD" id="cd14733">
    <property type="entry name" value="BACK"/>
    <property type="match status" value="1"/>
</dbReference>
<name>A0A7E4V4Q6_PANRE</name>
<evidence type="ECO:0000313" key="2">
    <source>
        <dbReference type="Proteomes" id="UP000492821"/>
    </source>
</evidence>
<reference evidence="2" key="1">
    <citation type="journal article" date="2013" name="Genetics">
        <title>The draft genome and transcriptome of Panagrellus redivivus are shaped by the harsh demands of a free-living lifestyle.</title>
        <authorList>
            <person name="Srinivasan J."/>
            <person name="Dillman A.R."/>
            <person name="Macchietto M.G."/>
            <person name="Heikkinen L."/>
            <person name="Lakso M."/>
            <person name="Fracchia K.M."/>
            <person name="Antoshechkin I."/>
            <person name="Mortazavi A."/>
            <person name="Wong G."/>
            <person name="Sternberg P.W."/>
        </authorList>
    </citation>
    <scope>NUCLEOTIDE SEQUENCE [LARGE SCALE GENOMIC DNA]</scope>
    <source>
        <strain evidence="2">MT8872</strain>
    </source>
</reference>
<organism evidence="2 3">
    <name type="scientific">Panagrellus redivivus</name>
    <name type="common">Microworm</name>
    <dbReference type="NCBI Taxonomy" id="6233"/>
    <lineage>
        <taxon>Eukaryota</taxon>
        <taxon>Metazoa</taxon>
        <taxon>Ecdysozoa</taxon>
        <taxon>Nematoda</taxon>
        <taxon>Chromadorea</taxon>
        <taxon>Rhabditida</taxon>
        <taxon>Tylenchina</taxon>
        <taxon>Panagrolaimomorpha</taxon>
        <taxon>Panagrolaimoidea</taxon>
        <taxon>Panagrolaimidae</taxon>
        <taxon>Panagrellus</taxon>
    </lineage>
</organism>